<organism evidence="4 5">
    <name type="scientific">Aquipuribacter nitratireducens</name>
    <dbReference type="NCBI Taxonomy" id="650104"/>
    <lineage>
        <taxon>Bacteria</taxon>
        <taxon>Bacillati</taxon>
        <taxon>Actinomycetota</taxon>
        <taxon>Actinomycetes</taxon>
        <taxon>Micrococcales</taxon>
        <taxon>Intrasporangiaceae</taxon>
        <taxon>Aquipuribacter</taxon>
    </lineage>
</organism>
<dbReference type="PANTHER" id="PTHR22911">
    <property type="entry name" value="ACYL-MALONYL CONDENSING ENZYME-RELATED"/>
    <property type="match status" value="1"/>
</dbReference>
<feature type="domain" description="EamA" evidence="3">
    <location>
        <begin position="164"/>
        <end position="298"/>
    </location>
</feature>
<evidence type="ECO:0000259" key="3">
    <source>
        <dbReference type="Pfam" id="PF00892"/>
    </source>
</evidence>
<dbReference type="InterPro" id="IPR037185">
    <property type="entry name" value="EmrE-like"/>
</dbReference>
<gene>
    <name evidence="4" type="ORF">ACFPJ6_15105</name>
</gene>
<feature type="transmembrane region" description="Helical" evidence="2">
    <location>
        <begin position="255"/>
        <end position="275"/>
    </location>
</feature>
<sequence length="311" mass="32237">MKGSEPPVGRLLPEHSHPPTKDLALLSFAVLCGSTAPPLMAALAVPAVAIAFWRNALALVVVWPTALLRQRGGFRALTPRVGLAVAFAAAMLGLHFAGMATALQYTSVASAAALVCSQSIWAALFARVLGERLPPLAWVGTLVALSGVVAVTGVDLTLSRSTLLGNALAVVAGMAGGAYMVTGGVVRRRLGVHVYTAVCYTMCALMMLALAVALGQDLWGYSAVAWSQLVALTVLAQLLGHSLFNFVMRSVSPSFVSLGQLFTMPVSALLAAIFLRQAPPLMALPALALMLAGTAVVVLTQRRRAAVTEGA</sequence>
<keyword evidence="2" id="KW-1133">Transmembrane helix</keyword>
<comment type="caution">
    <text evidence="4">The sequence shown here is derived from an EMBL/GenBank/DDBJ whole genome shotgun (WGS) entry which is preliminary data.</text>
</comment>
<keyword evidence="2" id="KW-0812">Transmembrane</keyword>
<feature type="transmembrane region" description="Helical" evidence="2">
    <location>
        <begin position="136"/>
        <end position="157"/>
    </location>
</feature>
<name>A0ABW0GQY0_9MICO</name>
<keyword evidence="5" id="KW-1185">Reference proteome</keyword>
<feature type="domain" description="EamA" evidence="3">
    <location>
        <begin position="25"/>
        <end position="151"/>
    </location>
</feature>
<evidence type="ECO:0000256" key="2">
    <source>
        <dbReference type="SAM" id="Phobius"/>
    </source>
</evidence>
<dbReference type="Proteomes" id="UP001596122">
    <property type="component" value="Unassembled WGS sequence"/>
</dbReference>
<feature type="transmembrane region" description="Helical" evidence="2">
    <location>
        <begin position="163"/>
        <end position="182"/>
    </location>
</feature>
<feature type="transmembrane region" description="Helical" evidence="2">
    <location>
        <begin position="281"/>
        <end position="299"/>
    </location>
</feature>
<feature type="transmembrane region" description="Helical" evidence="2">
    <location>
        <begin position="194"/>
        <end position="214"/>
    </location>
</feature>
<feature type="transmembrane region" description="Helical" evidence="2">
    <location>
        <begin position="226"/>
        <end position="248"/>
    </location>
</feature>
<dbReference type="SUPFAM" id="SSF103481">
    <property type="entry name" value="Multidrug resistance efflux transporter EmrE"/>
    <property type="match status" value="2"/>
</dbReference>
<feature type="transmembrane region" description="Helical" evidence="2">
    <location>
        <begin position="108"/>
        <end position="129"/>
    </location>
</feature>
<evidence type="ECO:0000256" key="1">
    <source>
        <dbReference type="ARBA" id="ARBA00007362"/>
    </source>
</evidence>
<dbReference type="InterPro" id="IPR000620">
    <property type="entry name" value="EamA_dom"/>
</dbReference>
<feature type="transmembrane region" description="Helical" evidence="2">
    <location>
        <begin position="51"/>
        <end position="69"/>
    </location>
</feature>
<feature type="transmembrane region" description="Helical" evidence="2">
    <location>
        <begin position="23"/>
        <end position="45"/>
    </location>
</feature>
<dbReference type="PANTHER" id="PTHR22911:SF76">
    <property type="entry name" value="EAMA DOMAIN-CONTAINING PROTEIN"/>
    <property type="match status" value="1"/>
</dbReference>
<dbReference type="RefSeq" id="WP_340269795.1">
    <property type="nucleotide sequence ID" value="NZ_JBBEOG010000005.1"/>
</dbReference>
<feature type="transmembrane region" description="Helical" evidence="2">
    <location>
        <begin position="81"/>
        <end position="102"/>
    </location>
</feature>
<dbReference type="EMBL" id="JBHSLD010000014">
    <property type="protein sequence ID" value="MFC5382097.1"/>
    <property type="molecule type" value="Genomic_DNA"/>
</dbReference>
<proteinExistence type="inferred from homology"/>
<comment type="similarity">
    <text evidence="1">Belongs to the EamA transporter family.</text>
</comment>
<evidence type="ECO:0000313" key="4">
    <source>
        <dbReference type="EMBL" id="MFC5382097.1"/>
    </source>
</evidence>
<accession>A0ABW0GQY0</accession>
<keyword evidence="2" id="KW-0472">Membrane</keyword>
<reference evidence="5" key="1">
    <citation type="journal article" date="2019" name="Int. J. Syst. Evol. Microbiol.">
        <title>The Global Catalogue of Microorganisms (GCM) 10K type strain sequencing project: providing services to taxonomists for standard genome sequencing and annotation.</title>
        <authorList>
            <consortium name="The Broad Institute Genomics Platform"/>
            <consortium name="The Broad Institute Genome Sequencing Center for Infectious Disease"/>
            <person name="Wu L."/>
            <person name="Ma J."/>
        </authorList>
    </citation>
    <scope>NUCLEOTIDE SEQUENCE [LARGE SCALE GENOMIC DNA]</scope>
    <source>
        <strain evidence="5">CCUG 43114</strain>
    </source>
</reference>
<protein>
    <submittedName>
        <fullName evidence="4">DMT family transporter</fullName>
    </submittedName>
</protein>
<dbReference type="Pfam" id="PF00892">
    <property type="entry name" value="EamA"/>
    <property type="match status" value="2"/>
</dbReference>
<evidence type="ECO:0000313" key="5">
    <source>
        <dbReference type="Proteomes" id="UP001596122"/>
    </source>
</evidence>